<dbReference type="OrthoDB" id="29853at2759"/>
<feature type="domain" description="Rab-GAP TBC" evidence="3">
    <location>
        <begin position="209"/>
        <end position="535"/>
    </location>
</feature>
<comment type="similarity">
    <text evidence="1">Belongs to the IST1 family.</text>
</comment>
<feature type="compositionally biased region" description="Low complexity" evidence="2">
    <location>
        <begin position="1003"/>
        <end position="1013"/>
    </location>
</feature>
<feature type="compositionally biased region" description="Polar residues" evidence="2">
    <location>
        <begin position="1119"/>
        <end position="1129"/>
    </location>
</feature>
<dbReference type="Gene3D" id="1.10.472.80">
    <property type="entry name" value="Ypt/Rab-GAP domain of gyp1p, domain 3"/>
    <property type="match status" value="1"/>
</dbReference>
<accession>S8G7I2</accession>
<feature type="compositionally biased region" description="Polar residues" evidence="2">
    <location>
        <begin position="869"/>
        <end position="887"/>
    </location>
</feature>
<keyword evidence="5" id="KW-1185">Reference proteome</keyword>
<reference evidence="4 5" key="1">
    <citation type="journal article" date="2012" name="Science">
        <title>The Paleozoic origin of enzymatic lignin decomposition reconstructed from 31 fungal genomes.</title>
        <authorList>
            <person name="Floudas D."/>
            <person name="Binder M."/>
            <person name="Riley R."/>
            <person name="Barry K."/>
            <person name="Blanchette R.A."/>
            <person name="Henrissat B."/>
            <person name="Martinez A.T."/>
            <person name="Otillar R."/>
            <person name="Spatafora J.W."/>
            <person name="Yadav J.S."/>
            <person name="Aerts A."/>
            <person name="Benoit I."/>
            <person name="Boyd A."/>
            <person name="Carlson A."/>
            <person name="Copeland A."/>
            <person name="Coutinho P.M."/>
            <person name="de Vries R.P."/>
            <person name="Ferreira P."/>
            <person name="Findley K."/>
            <person name="Foster B."/>
            <person name="Gaskell J."/>
            <person name="Glotzer D."/>
            <person name="Gorecki P."/>
            <person name="Heitman J."/>
            <person name="Hesse C."/>
            <person name="Hori C."/>
            <person name="Igarashi K."/>
            <person name="Jurgens J.A."/>
            <person name="Kallen N."/>
            <person name="Kersten P."/>
            <person name="Kohler A."/>
            <person name="Kuees U."/>
            <person name="Kumar T.K.A."/>
            <person name="Kuo A."/>
            <person name="LaButti K."/>
            <person name="Larrondo L.F."/>
            <person name="Lindquist E."/>
            <person name="Ling A."/>
            <person name="Lombard V."/>
            <person name="Lucas S."/>
            <person name="Lundell T."/>
            <person name="Martin R."/>
            <person name="McLaughlin D.J."/>
            <person name="Morgenstern I."/>
            <person name="Morin E."/>
            <person name="Murat C."/>
            <person name="Nagy L.G."/>
            <person name="Nolan M."/>
            <person name="Ohm R.A."/>
            <person name="Patyshakuliyeva A."/>
            <person name="Rokas A."/>
            <person name="Ruiz-Duenas F.J."/>
            <person name="Sabat G."/>
            <person name="Salamov A."/>
            <person name="Samejima M."/>
            <person name="Schmutz J."/>
            <person name="Slot J.C."/>
            <person name="St John F."/>
            <person name="Stenlid J."/>
            <person name="Sun H."/>
            <person name="Sun S."/>
            <person name="Syed K."/>
            <person name="Tsang A."/>
            <person name="Wiebenga A."/>
            <person name="Young D."/>
            <person name="Pisabarro A."/>
            <person name="Eastwood D.C."/>
            <person name="Martin F."/>
            <person name="Cullen D."/>
            <person name="Grigoriev I.V."/>
            <person name="Hibbett D.S."/>
        </authorList>
    </citation>
    <scope>NUCLEOTIDE SEQUENCE</scope>
    <source>
        <strain evidence="5">FP-58527</strain>
    </source>
</reference>
<dbReference type="eggNOG" id="KOG2027">
    <property type="taxonomic scope" value="Eukaryota"/>
</dbReference>
<feature type="compositionally biased region" description="Basic and acidic residues" evidence="2">
    <location>
        <begin position="806"/>
        <end position="830"/>
    </location>
</feature>
<sequence>MASWETAKMKSHLRLTAQRLGQLQDRMESQAQITRKDIATLLQQDNILVARAKAQKLMNEDALSDLLQTLEMHVGMIVGHLSELEGKDLPSSVVLEAAANIVVTAPQIDSKELRSLRDLLAQRLGPQFMRSVNEYVSARVRRALSTRPASAARLDQYLYSVAKTEGIQWTPAPPVQQIVNAISGMLDPSVLPIVDMNHLRILCSHGLPDDPPWLRPKVWRLLLGTLPPEKKAWEEASRKSRDSYYDLARQLLEPFSSLPLPTSPLTSLDESLMNASNEFSQIPPKLMTGLSEAPDDIPLCPLDEAAPGDVKVQCANNLDERLRMMREMQNADTPETTPEVRLDTTPEIRLEDAQSDSSDDEEESRQEAGSAPPSPALSVSSNHSSGSTTLLRSRSMGAHPKHASALLRLLYIHSCLNPANQSPHIGSLLVPVYTALVEEVVPEDAAHAEADTFWLFEALVSEFADLNDVDGATVWTKKLSDRLYAADPELAEDLQMKGLDPALPHYSFRWLVPVLTHSLSLRPLLTVWDAILSRPMRERGLNPKLEFLVFVCTGMLLRTKNVLLRLGRQERKTISLWCDELAAIPSTPLAARELDDAFAEGMTFLQQLPLESAGGIEAVVQCAYDLAQQQQELQHGSRTAGTNFGARLRDTVWSFTRAAPAAESSEDHTDSETSEEETEHETHPIGQSNTFTARLANSVWRGISNESAMEAPPSPTTSTSPMPPSPARSPLPRPLPPPPSEMPEEVNLSAGPSKLWGYAEKLKDSDAAATLAKVSTNWKVKALDVWNKRASNAAFLSPPPTAPLPRSHDMDGRRASTNDDYSRSPSEKRRGGSLPGLPPHLEGYSPPARPAFFRPPRDSIMFTGGRSPLSPSNGEMSPGSDTGSVSSGGIRASLVSFGIQQDQSKAARTRSGPRPLLLNSASLITNRSPNGTPLSGASDKSMENNIRGMRTSPAQRDSTSSSYSSFSPVHSRSATVDSDTGGSRIVPLRSSRSPMARGSRRLTPTSSTTSSPPKLHRRMGTDTSTQLGSDDGDSGRGWRGVDILDSPPTGPSPPPPQTPADATSSLNREVRVKGSTSRTGSPSIPSIVDTGDVSSDADSRPVKSVYPLPRLSVGDDTSDSSATQAAQRSPRSKQKRVPPRLSTNRSRENIVAENGLAGNTLTTGWSEDEDVDNVTTPRAMTFQGDNPVSNSVTPRNMRRVRKTSGDGSGDARPRKLSGDGGRVRKISTEGASPRRRKLSGERDVAKHKRESSADEGDDEGYRDLLSAYESED</sequence>
<dbReference type="InterPro" id="IPR042277">
    <property type="entry name" value="IST1-like"/>
</dbReference>
<feature type="compositionally biased region" description="Pro residues" evidence="2">
    <location>
        <begin position="1048"/>
        <end position="1058"/>
    </location>
</feature>
<evidence type="ECO:0000313" key="4">
    <source>
        <dbReference type="EMBL" id="EPT06100.1"/>
    </source>
</evidence>
<feature type="compositionally biased region" description="Low complexity" evidence="2">
    <location>
        <begin position="958"/>
        <end position="973"/>
    </location>
</feature>
<feature type="compositionally biased region" description="Polar residues" evidence="2">
    <location>
        <begin position="1074"/>
        <end position="1084"/>
    </location>
</feature>
<dbReference type="InterPro" id="IPR005061">
    <property type="entry name" value="Ist1"/>
</dbReference>
<feature type="region of interest" description="Disordered" evidence="2">
    <location>
        <begin position="328"/>
        <end position="396"/>
    </location>
</feature>
<dbReference type="SUPFAM" id="SSF47923">
    <property type="entry name" value="Ypt/Rab-GAP domain of gyp1p"/>
    <property type="match status" value="2"/>
</dbReference>
<feature type="compositionally biased region" description="Basic and acidic residues" evidence="2">
    <location>
        <begin position="338"/>
        <end position="352"/>
    </location>
</feature>
<dbReference type="Pfam" id="PF00566">
    <property type="entry name" value="RabGAP-TBC"/>
    <property type="match status" value="1"/>
</dbReference>
<feature type="compositionally biased region" description="Acidic residues" evidence="2">
    <location>
        <begin position="353"/>
        <end position="364"/>
    </location>
</feature>
<dbReference type="HOGENOM" id="CLU_006960_0_0_1"/>
<dbReference type="eggNOG" id="KOG4567">
    <property type="taxonomic scope" value="Eukaryota"/>
</dbReference>
<feature type="region of interest" description="Disordered" evidence="2">
    <location>
        <begin position="706"/>
        <end position="748"/>
    </location>
</feature>
<protein>
    <recommendedName>
        <fullName evidence="3">Rab-GAP TBC domain-containing protein</fullName>
    </recommendedName>
</protein>
<dbReference type="SMART" id="SM00164">
    <property type="entry name" value="TBC"/>
    <property type="match status" value="1"/>
</dbReference>
<feature type="compositionally biased region" description="Polar residues" evidence="2">
    <location>
        <begin position="919"/>
        <end position="935"/>
    </location>
</feature>
<evidence type="ECO:0000259" key="3">
    <source>
        <dbReference type="PROSITE" id="PS50086"/>
    </source>
</evidence>
<feature type="region of interest" description="Disordered" evidence="2">
    <location>
        <begin position="790"/>
        <end position="1272"/>
    </location>
</feature>
<evidence type="ECO:0000256" key="2">
    <source>
        <dbReference type="SAM" id="MobiDB-lite"/>
    </source>
</evidence>
<feature type="compositionally biased region" description="Low complexity" evidence="2">
    <location>
        <begin position="368"/>
        <end position="395"/>
    </location>
</feature>
<dbReference type="Proteomes" id="UP000015241">
    <property type="component" value="Unassembled WGS sequence"/>
</dbReference>
<dbReference type="InterPro" id="IPR035969">
    <property type="entry name" value="Rab-GAP_TBC_sf"/>
</dbReference>
<organism evidence="4 5">
    <name type="scientific">Fomitopsis schrenkii</name>
    <name type="common">Brown rot fungus</name>
    <dbReference type="NCBI Taxonomy" id="2126942"/>
    <lineage>
        <taxon>Eukaryota</taxon>
        <taxon>Fungi</taxon>
        <taxon>Dikarya</taxon>
        <taxon>Basidiomycota</taxon>
        <taxon>Agaricomycotina</taxon>
        <taxon>Agaricomycetes</taxon>
        <taxon>Polyporales</taxon>
        <taxon>Fomitopsis</taxon>
    </lineage>
</organism>
<dbReference type="STRING" id="743788.S8G7I2"/>
<proteinExistence type="inferred from homology"/>
<feature type="compositionally biased region" description="Polar residues" evidence="2">
    <location>
        <begin position="1173"/>
        <end position="1194"/>
    </location>
</feature>
<dbReference type="PANTHER" id="PTHR12161:SF5">
    <property type="entry name" value="IST1 HOMOLOG"/>
    <property type="match status" value="1"/>
</dbReference>
<dbReference type="EMBL" id="KE504122">
    <property type="protein sequence ID" value="EPT06100.1"/>
    <property type="molecule type" value="Genomic_DNA"/>
</dbReference>
<gene>
    <name evidence="4" type="ORF">FOMPIDRAFT_1034074</name>
</gene>
<dbReference type="Pfam" id="PF03398">
    <property type="entry name" value="Ist1"/>
    <property type="match status" value="1"/>
</dbReference>
<feature type="region of interest" description="Disordered" evidence="2">
    <location>
        <begin position="659"/>
        <end position="691"/>
    </location>
</feature>
<feature type="compositionally biased region" description="Pro residues" evidence="2">
    <location>
        <begin position="721"/>
        <end position="741"/>
    </location>
</feature>
<dbReference type="AlphaFoldDB" id="S8G7I2"/>
<dbReference type="InParanoid" id="S8G7I2"/>
<dbReference type="PANTHER" id="PTHR12161">
    <property type="entry name" value="IST1 FAMILY MEMBER"/>
    <property type="match status" value="1"/>
</dbReference>
<dbReference type="Gene3D" id="1.20.1260.60">
    <property type="entry name" value="Vacuolar protein sorting-associated protein Ist1"/>
    <property type="match status" value="1"/>
</dbReference>
<evidence type="ECO:0000313" key="5">
    <source>
        <dbReference type="Proteomes" id="UP000015241"/>
    </source>
</evidence>
<name>S8G7I2_FOMSC</name>
<feature type="compositionally biased region" description="Low complexity" evidence="2">
    <location>
        <begin position="707"/>
        <end position="720"/>
    </location>
</feature>
<evidence type="ECO:0000256" key="1">
    <source>
        <dbReference type="ARBA" id="ARBA00005536"/>
    </source>
</evidence>
<dbReference type="PROSITE" id="PS50086">
    <property type="entry name" value="TBC_RABGAP"/>
    <property type="match status" value="1"/>
</dbReference>
<dbReference type="InterPro" id="IPR000195">
    <property type="entry name" value="Rab-GAP-TBC_dom"/>
</dbReference>
<dbReference type="GO" id="GO:0015031">
    <property type="term" value="P:protein transport"/>
    <property type="evidence" value="ECO:0007669"/>
    <property type="project" value="InterPro"/>
</dbReference>